<dbReference type="PANTHER" id="PTHR30458">
    <property type="entry name" value="PHENYLACETIC ACID DEGRADATION PROTEIN PAA"/>
    <property type="match status" value="1"/>
</dbReference>
<dbReference type="Gene3D" id="1.20.1260.10">
    <property type="match status" value="1"/>
</dbReference>
<organism evidence="1 2">
    <name type="scientific">Streptomyces taklimakanensis</name>
    <dbReference type="NCBI Taxonomy" id="2569853"/>
    <lineage>
        <taxon>Bacteria</taxon>
        <taxon>Bacillati</taxon>
        <taxon>Actinomycetota</taxon>
        <taxon>Actinomycetes</taxon>
        <taxon>Kitasatosporales</taxon>
        <taxon>Streptomycetaceae</taxon>
        <taxon>Streptomyces</taxon>
    </lineage>
</organism>
<dbReference type="InterPro" id="IPR007814">
    <property type="entry name" value="PaaA_PaaC"/>
</dbReference>
<dbReference type="InterPro" id="IPR052703">
    <property type="entry name" value="Aromatic_CoA_ox/epox"/>
</dbReference>
<evidence type="ECO:0000313" key="2">
    <source>
        <dbReference type="Proteomes" id="UP000473014"/>
    </source>
</evidence>
<keyword evidence="2" id="KW-1185">Reference proteome</keyword>
<accession>A0A6G2BD06</accession>
<dbReference type="RefSeq" id="WP_162466123.1">
    <property type="nucleotide sequence ID" value="NZ_WIXO01000001.1"/>
</dbReference>
<name>A0A6G2BD06_9ACTN</name>
<protein>
    <submittedName>
        <fullName evidence="1">Phenylacetate-CoA oxygenase subunit PaaC</fullName>
    </submittedName>
</protein>
<reference evidence="1 2" key="1">
    <citation type="submission" date="2019-11" db="EMBL/GenBank/DDBJ databases">
        <authorList>
            <person name="Yuan L."/>
        </authorList>
    </citation>
    <scope>NUCLEOTIDE SEQUENCE [LARGE SCALE GENOMIC DNA]</scope>
    <source>
        <strain evidence="1 2">TRM43335</strain>
    </source>
</reference>
<dbReference type="PIRSF" id="PIRSF037834">
    <property type="entry name" value="PA_CoA_Oase3"/>
    <property type="match status" value="1"/>
</dbReference>
<evidence type="ECO:0000313" key="1">
    <source>
        <dbReference type="EMBL" id="MTE19959.1"/>
    </source>
</evidence>
<comment type="caution">
    <text evidence="1">The sequence shown here is derived from an EMBL/GenBank/DDBJ whole genome shotgun (WGS) entry which is preliminary data.</text>
</comment>
<dbReference type="Pfam" id="PF05138">
    <property type="entry name" value="PaaA_PaaC"/>
    <property type="match status" value="1"/>
</dbReference>
<sequence length="240" mass="26670">MSAPRTALLALGDDALVLSHRLGEWAGHAPVLEEEVALANIALDLLGQARTLLSMAGDEDELTYLREERDFTNVQLVERPNGDFAHTIARQLYFSTHQELLYERLADGGTDDGELAALAAKAVKEVAYHRDHAEHWTLRLGDGTDVSHERMRAALDGLWRYTGELSQPIEGLDVDWDGLREEWTRRVTAVLERASLSLPQGPRNASWAAGAGRQGVHTEPFGRMLAEMQHLHRSHPGASW</sequence>
<dbReference type="GO" id="GO:0010124">
    <property type="term" value="P:phenylacetate catabolic process"/>
    <property type="evidence" value="ECO:0007669"/>
    <property type="project" value="InterPro"/>
</dbReference>
<dbReference type="InterPro" id="IPR011882">
    <property type="entry name" value="PaaC"/>
</dbReference>
<dbReference type="GO" id="GO:0005829">
    <property type="term" value="C:cytosol"/>
    <property type="evidence" value="ECO:0007669"/>
    <property type="project" value="TreeGrafter"/>
</dbReference>
<dbReference type="InterPro" id="IPR009078">
    <property type="entry name" value="Ferritin-like_SF"/>
</dbReference>
<dbReference type="PANTHER" id="PTHR30458:SF0">
    <property type="entry name" value="1,2-PHENYLACETYL-COA EPOXIDASE, SUBUNIT C"/>
    <property type="match status" value="1"/>
</dbReference>
<dbReference type="Proteomes" id="UP000473014">
    <property type="component" value="Unassembled WGS sequence"/>
</dbReference>
<dbReference type="NCBIfam" id="TIGR02158">
    <property type="entry name" value="PA_CoA_Oxy3"/>
    <property type="match status" value="1"/>
</dbReference>
<dbReference type="AlphaFoldDB" id="A0A6G2BD06"/>
<proteinExistence type="predicted"/>
<dbReference type="SUPFAM" id="SSF47240">
    <property type="entry name" value="Ferritin-like"/>
    <property type="match status" value="1"/>
</dbReference>
<dbReference type="EMBL" id="WIXO01000001">
    <property type="protein sequence ID" value="MTE19959.1"/>
    <property type="molecule type" value="Genomic_DNA"/>
</dbReference>
<gene>
    <name evidence="1" type="primary">paaC</name>
    <name evidence="1" type="ORF">F0L17_12690</name>
</gene>
<dbReference type="InterPro" id="IPR012347">
    <property type="entry name" value="Ferritin-like"/>
</dbReference>